<gene>
    <name evidence="2" type="ORF">EDC26_104160</name>
</gene>
<reference evidence="2 3" key="1">
    <citation type="submission" date="2019-03" db="EMBL/GenBank/DDBJ databases">
        <title>Genomic Encyclopedia of Type Strains, Phase IV (KMG-IV): sequencing the most valuable type-strain genomes for metagenomic binning, comparative biology and taxonomic classification.</title>
        <authorList>
            <person name="Goeker M."/>
        </authorList>
    </citation>
    <scope>NUCLEOTIDE SEQUENCE [LARGE SCALE GENOMIC DNA]</scope>
    <source>
        <strain evidence="2 3">DSM 24591</strain>
    </source>
</reference>
<dbReference type="AlphaFoldDB" id="A0A4R3M6Q1"/>
<feature type="signal peptide" evidence="1">
    <location>
        <begin position="1"/>
        <end position="23"/>
    </location>
</feature>
<dbReference type="SUPFAM" id="SSF53850">
    <property type="entry name" value="Periplasmic binding protein-like II"/>
    <property type="match status" value="1"/>
</dbReference>
<comment type="caution">
    <text evidence="2">The sequence shown here is derived from an EMBL/GenBank/DDBJ whole genome shotgun (WGS) entry which is preliminary data.</text>
</comment>
<accession>A0A4R3M6Q1</accession>
<dbReference type="Gene3D" id="3.40.190.10">
    <property type="entry name" value="Periplasmic binding protein-like II"/>
    <property type="match status" value="2"/>
</dbReference>
<dbReference type="Pfam" id="PF13379">
    <property type="entry name" value="NMT1_2"/>
    <property type="match status" value="1"/>
</dbReference>
<dbReference type="PANTHER" id="PTHR30024:SF2">
    <property type="entry name" value="ABC TRANSPORTER SUBSTRATE-BINDING PROTEIN"/>
    <property type="match status" value="1"/>
</dbReference>
<protein>
    <submittedName>
        <fullName evidence="2">NitT/TauT family transport system substrate-binding protein</fullName>
    </submittedName>
</protein>
<organism evidence="2 3">
    <name type="scientific">Paralcaligenes ureilyticus</name>
    <dbReference type="NCBI Taxonomy" id="627131"/>
    <lineage>
        <taxon>Bacteria</taxon>
        <taxon>Pseudomonadati</taxon>
        <taxon>Pseudomonadota</taxon>
        <taxon>Betaproteobacteria</taxon>
        <taxon>Burkholderiales</taxon>
        <taxon>Alcaligenaceae</taxon>
        <taxon>Paralcaligenes</taxon>
    </lineage>
</organism>
<dbReference type="RefSeq" id="WP_132581121.1">
    <property type="nucleotide sequence ID" value="NZ_SMAJ01000004.1"/>
</dbReference>
<evidence type="ECO:0000256" key="1">
    <source>
        <dbReference type="SAM" id="SignalP"/>
    </source>
</evidence>
<dbReference type="EMBL" id="SMAJ01000004">
    <property type="protein sequence ID" value="TCT09000.1"/>
    <property type="molecule type" value="Genomic_DNA"/>
</dbReference>
<keyword evidence="1" id="KW-0732">Signal</keyword>
<proteinExistence type="predicted"/>
<dbReference type="Proteomes" id="UP000295525">
    <property type="component" value="Unassembled WGS sequence"/>
</dbReference>
<evidence type="ECO:0000313" key="2">
    <source>
        <dbReference type="EMBL" id="TCT09000.1"/>
    </source>
</evidence>
<keyword evidence="3" id="KW-1185">Reference proteome</keyword>
<dbReference type="PANTHER" id="PTHR30024">
    <property type="entry name" value="ALIPHATIC SULFONATES-BINDING PROTEIN-RELATED"/>
    <property type="match status" value="1"/>
</dbReference>
<dbReference type="OrthoDB" id="6003871at2"/>
<feature type="chain" id="PRO_5020654807" evidence="1">
    <location>
        <begin position="24"/>
        <end position="334"/>
    </location>
</feature>
<sequence>MKKRNWVMALLAASVIVSGVARAEVSEIKVAQQYGISYLPLMVMEQQKLIEKQASALGIKDLKVGWAKFAGGNVMTDALISGDLHFGSGGVGVLLTLWDKTQGSIAVKGVGAMNSMPLYLNTRNPNIKTIKDFTDKDKIALPAVKVSNQAIYLQMAAEQVFGPGQQSKLDRLTVSMSHPDAQAQLLSGMSEINSHFTAPPFQYQELKNPTIHTVLNSYDVLGGPHTFNLVFTTTKFRDANPKTYEAFTKALAEAINYINTDKKGAAEIYLKVSKDKTSVDDILAMLNDPNIKFTTTPQNVLKLATYLHKIGRLKHQPATWKDMFFSNAYSQPGS</sequence>
<name>A0A4R3M6Q1_9BURK</name>
<evidence type="ECO:0000313" key="3">
    <source>
        <dbReference type="Proteomes" id="UP000295525"/>
    </source>
</evidence>